<proteinExistence type="predicted"/>
<dbReference type="VEuPathDB" id="FungiDB:BTJ68_10167"/>
<evidence type="ECO:0000256" key="1">
    <source>
        <dbReference type="SAM" id="Coils"/>
    </source>
</evidence>
<name>A0A3M7G9J2_HORWE</name>
<dbReference type="InterPro" id="IPR000210">
    <property type="entry name" value="BTB/POZ_dom"/>
</dbReference>
<feature type="coiled-coil region" evidence="1">
    <location>
        <begin position="362"/>
        <end position="410"/>
    </location>
</feature>
<dbReference type="Proteomes" id="UP000281468">
    <property type="component" value="Unassembled WGS sequence"/>
</dbReference>
<sequence>MASPANNLLDADLVDFAIECEDRVFYVHRATVCAKSKGIKAMVDVALTVPGHVRVFINDFDQHTIERMLCYIYAGDYDLQNTEELPQKGVAAKDQAKEPIKNFVGDVVESPSPSSLTLVYAGPRPLRNKDHAAISHVRLHAIGKRYEVTGLAALALEKLRSPETYIAAGNFVDVLRVAYQYSAEETDDVRDELFAVVLAQIDNLAANHVFLTQLAEVEELREFAAQLLPYAFGFSAVRYSKSEDKHAKLLALKDETIRLMETEVEMHDARADIYLAKFYAMREKYDGEVTKNERLEKLLTERSKQLEVATAKIADLESAPSPDPAQSEARKTEIIRLQELLKAEHARAVQSQAQLDQSALELQRFKLQLHDRESKIQNLKTQALELQQLAGKYLREREEAREKLREDEASGSVVAEGVIDLVAKHDECRHCGEPQDWWFEWDGSDRAGPSGLTFRCAPSSFFMPPSFAEQAYWDQRFRDNRNAFEWLLPPSDVAQLIGDIIRDASIDSPRILHIGAGTSNLSSHLRNLISDSKDVCNTDFSKEAVAVGKALEAEQVHVAGEFREKENVNECLTLWEQSDHLSADDTNRLLHSDGNNGRLFNTIVDKSTSDAISCGLDVEITLPYAIHSTSFSQTTFDNSVQPYTAKVHPLHLLAVHLAALTEPGKGRWVVVSYNEDRFPFFSPFVATHAEGALRDDIIEAGFPDPKRLWTLVEKRQVKVPPPSLDGGMVTEARRVVHTPDVFHWVYVLARTDVQLMMRDSASG</sequence>
<protein>
    <recommendedName>
        <fullName evidence="2">BTB domain-containing protein</fullName>
    </recommendedName>
</protein>
<dbReference type="InterPro" id="IPR011333">
    <property type="entry name" value="SKP1/BTB/POZ_sf"/>
</dbReference>
<dbReference type="InterPro" id="IPR029063">
    <property type="entry name" value="SAM-dependent_MTases_sf"/>
</dbReference>
<dbReference type="Gene3D" id="3.30.710.10">
    <property type="entry name" value="Potassium Channel Kv1.1, Chain A"/>
    <property type="match status" value="1"/>
</dbReference>
<evidence type="ECO:0000313" key="3">
    <source>
        <dbReference type="EMBL" id="RMY97507.1"/>
    </source>
</evidence>
<organism evidence="3 4">
    <name type="scientific">Hortaea werneckii</name>
    <name type="common">Black yeast</name>
    <name type="synonym">Cladosporium werneckii</name>
    <dbReference type="NCBI Taxonomy" id="91943"/>
    <lineage>
        <taxon>Eukaryota</taxon>
        <taxon>Fungi</taxon>
        <taxon>Dikarya</taxon>
        <taxon>Ascomycota</taxon>
        <taxon>Pezizomycotina</taxon>
        <taxon>Dothideomycetes</taxon>
        <taxon>Dothideomycetidae</taxon>
        <taxon>Mycosphaerellales</taxon>
        <taxon>Teratosphaeriaceae</taxon>
        <taxon>Hortaea</taxon>
    </lineage>
</organism>
<dbReference type="SUPFAM" id="SSF53335">
    <property type="entry name" value="S-adenosyl-L-methionine-dependent methyltransferases"/>
    <property type="match status" value="1"/>
</dbReference>
<dbReference type="AlphaFoldDB" id="A0A3M7G9J2"/>
<evidence type="ECO:0000313" key="4">
    <source>
        <dbReference type="Proteomes" id="UP000281468"/>
    </source>
</evidence>
<accession>A0A3M7G9J2</accession>
<dbReference type="PROSITE" id="PS50097">
    <property type="entry name" value="BTB"/>
    <property type="match status" value="1"/>
</dbReference>
<dbReference type="PANTHER" id="PTHR47843">
    <property type="entry name" value="BTB DOMAIN-CONTAINING PROTEIN-RELATED"/>
    <property type="match status" value="1"/>
</dbReference>
<dbReference type="SUPFAM" id="SSF54695">
    <property type="entry name" value="POZ domain"/>
    <property type="match status" value="1"/>
</dbReference>
<gene>
    <name evidence="3" type="ORF">D0862_08026</name>
</gene>
<dbReference type="EMBL" id="QWIQ01000262">
    <property type="protein sequence ID" value="RMY97507.1"/>
    <property type="molecule type" value="Genomic_DNA"/>
</dbReference>
<comment type="caution">
    <text evidence="3">The sequence shown here is derived from an EMBL/GenBank/DDBJ whole genome shotgun (WGS) entry which is preliminary data.</text>
</comment>
<reference evidence="3 4" key="1">
    <citation type="journal article" date="2018" name="BMC Genomics">
        <title>Genomic evidence for intraspecific hybridization in a clonal and extremely halotolerant yeast.</title>
        <authorList>
            <person name="Gostincar C."/>
            <person name="Stajich J.E."/>
            <person name="Zupancic J."/>
            <person name="Zalar P."/>
            <person name="Gunde-Cimerman N."/>
        </authorList>
    </citation>
    <scope>NUCLEOTIDE SEQUENCE [LARGE SCALE GENOMIC DNA]</scope>
    <source>
        <strain evidence="3 4">EXF-171</strain>
    </source>
</reference>
<feature type="domain" description="BTB" evidence="2">
    <location>
        <begin position="14"/>
        <end position="81"/>
    </location>
</feature>
<evidence type="ECO:0000259" key="2">
    <source>
        <dbReference type="PROSITE" id="PS50097"/>
    </source>
</evidence>
<keyword evidence="1" id="KW-0175">Coiled coil</keyword>
<dbReference type="Gene3D" id="3.40.50.150">
    <property type="entry name" value="Vaccinia Virus protein VP39"/>
    <property type="match status" value="1"/>
</dbReference>
<dbReference type="PANTHER" id="PTHR47843:SF5">
    <property type="entry name" value="BTB_POZ DOMAIN PROTEIN"/>
    <property type="match status" value="1"/>
</dbReference>
<dbReference type="Pfam" id="PF00651">
    <property type="entry name" value="BTB"/>
    <property type="match status" value="1"/>
</dbReference>